<dbReference type="CDD" id="cd12913">
    <property type="entry name" value="PDC1_MCP_like"/>
    <property type="match status" value="1"/>
</dbReference>
<dbReference type="Pfam" id="PF00015">
    <property type="entry name" value="MCPsignal"/>
    <property type="match status" value="1"/>
</dbReference>
<dbReference type="HOGENOM" id="CLU_000445_107_12_7"/>
<dbReference type="STRING" id="572480.Arnit_2040"/>
<comment type="similarity">
    <text evidence="2">Belongs to the methyl-accepting chemotaxis (MCP) protein family.</text>
</comment>
<dbReference type="RefSeq" id="WP_013135839.1">
    <property type="nucleotide sequence ID" value="NC_014166.1"/>
</dbReference>
<dbReference type="GO" id="GO:0004888">
    <property type="term" value="F:transmembrane signaling receptor activity"/>
    <property type="evidence" value="ECO:0007669"/>
    <property type="project" value="TreeGrafter"/>
</dbReference>
<evidence type="ECO:0000256" key="2">
    <source>
        <dbReference type="ARBA" id="ARBA00029447"/>
    </source>
</evidence>
<organism evidence="6 7">
    <name type="scientific">Arcobacter nitrofigilis (strain ATCC 33309 / DSM 7299 / CCUG 15893 / LMG 7604 / NCTC 12251 / CI)</name>
    <name type="common">Campylobacter nitrofigilis</name>
    <dbReference type="NCBI Taxonomy" id="572480"/>
    <lineage>
        <taxon>Bacteria</taxon>
        <taxon>Pseudomonadati</taxon>
        <taxon>Campylobacterota</taxon>
        <taxon>Epsilonproteobacteria</taxon>
        <taxon>Campylobacterales</taxon>
        <taxon>Arcobacteraceae</taxon>
        <taxon>Arcobacter</taxon>
    </lineage>
</organism>
<dbReference type="KEGG" id="ant:Arnit_2040"/>
<dbReference type="SMART" id="SM00283">
    <property type="entry name" value="MA"/>
    <property type="match status" value="1"/>
</dbReference>
<keyword evidence="4" id="KW-0472">Membrane</keyword>
<accession>D5V082</accession>
<name>D5V082_ARCNC</name>
<dbReference type="InterPro" id="IPR004089">
    <property type="entry name" value="MCPsignal_dom"/>
</dbReference>
<dbReference type="OrthoDB" id="5337673at2"/>
<protein>
    <submittedName>
        <fullName evidence="6">Methyl-accepting chemotaxis sensory transducer with Cache sensor</fullName>
    </submittedName>
</protein>
<dbReference type="CDD" id="cd11386">
    <property type="entry name" value="MCP_signal"/>
    <property type="match status" value="1"/>
</dbReference>
<feature type="transmembrane region" description="Helical" evidence="4">
    <location>
        <begin position="319"/>
        <end position="341"/>
    </location>
</feature>
<evidence type="ECO:0000256" key="4">
    <source>
        <dbReference type="SAM" id="Phobius"/>
    </source>
</evidence>
<keyword evidence="4" id="KW-1133">Transmembrane helix</keyword>
<keyword evidence="1" id="KW-0145">Chemotaxis</keyword>
<dbReference type="PANTHER" id="PTHR43531:SF11">
    <property type="entry name" value="METHYL-ACCEPTING CHEMOTAXIS PROTEIN 3"/>
    <property type="match status" value="1"/>
</dbReference>
<dbReference type="AlphaFoldDB" id="D5V082"/>
<evidence type="ECO:0000313" key="6">
    <source>
        <dbReference type="EMBL" id="ADG93694.1"/>
    </source>
</evidence>
<dbReference type="PROSITE" id="PS50111">
    <property type="entry name" value="CHEMOTAXIS_TRANSDUC_2"/>
    <property type="match status" value="1"/>
</dbReference>
<evidence type="ECO:0000313" key="7">
    <source>
        <dbReference type="Proteomes" id="UP000000939"/>
    </source>
</evidence>
<keyword evidence="7" id="KW-1185">Reference proteome</keyword>
<sequence length="754" mass="83737" precursor="true">MKKGLSFSKRLFLSIMGVVLVSSAISTYLIQDKSFKNSKNTAELYMDSIADINVQKSKALLSKAVVISRGFASYFEVALKDKQDLKKEDIRELMKNMLLKNPEVFGLWVEINGGILFKTDPNLANKNGHDKDGRFAPFIVNVDGKIDVLPGADENYPDRPWVDGPRESGKEFITKPYFYPINGVQTLITAAAHPVYYNGEFIGTVGVDIALKKMSERVRDLKIFKNGYASLITQAGTIVGYPDLKFLSKNINEISKNKFFLDLPKKLHENKKLVYKGIDERNGLMSEFVVIPFQIEKTGVYWGLILSVPIEEYLENTIYIKWFSIISGIISFILIGIVIAFNTRLLDRNLKNITNGLTSFFSYLNKETSSTEQIKINSNDEFGVMSKQINENISAIKIKLDEDIALIDEVKDVVEHVKEGRIKQTITKNSKDESLNELKVIINEMLEILSVNISDDLNKILDALNSYQNLDFRHRIQNDTGKVEKGLNNFANIINEMLVENKKTGLVLAKSSKVLLENVNLLNTNSNISAASLEETAASLEEITSNITQNTRNVIKMADYAKELTTSANEGKSLAEETVTSMNEIDNQVSAISEAISIIDQIAFQTNILSLNAAVEAATAGEAGKGFAVVAQEVRNLASRSADSANEIKSLVESAINKANNGKEIATRMIDGYQGLNDNILKTIDLISEVEVATKEQQSGIEQINDAVNSLDGKTQENANISNETKNIADETDDIAKVIVKNVDEKEFIGKDDI</sequence>
<dbReference type="Gene3D" id="1.10.287.950">
    <property type="entry name" value="Methyl-accepting chemotaxis protein"/>
    <property type="match status" value="1"/>
</dbReference>
<keyword evidence="3" id="KW-0807">Transducer</keyword>
<dbReference type="SUPFAM" id="SSF58104">
    <property type="entry name" value="Methyl-accepting chemotaxis protein (MCP) signaling domain"/>
    <property type="match status" value="1"/>
</dbReference>
<evidence type="ECO:0000259" key="5">
    <source>
        <dbReference type="PROSITE" id="PS50111"/>
    </source>
</evidence>
<dbReference type="PANTHER" id="PTHR43531">
    <property type="entry name" value="PROTEIN ICFG"/>
    <property type="match status" value="1"/>
</dbReference>
<dbReference type="Gene3D" id="3.30.450.20">
    <property type="entry name" value="PAS domain"/>
    <property type="match status" value="2"/>
</dbReference>
<reference evidence="6 7" key="1">
    <citation type="journal article" date="2010" name="Stand. Genomic Sci.">
        <title>Complete genome sequence of Arcobacter nitrofigilis type strain (CI).</title>
        <authorList>
            <person name="Pati A."/>
            <person name="Gronow S."/>
            <person name="Lapidus A."/>
            <person name="Copeland A."/>
            <person name="Glavina Del Rio T."/>
            <person name="Nolan M."/>
            <person name="Lucas S."/>
            <person name="Tice H."/>
            <person name="Cheng J.F."/>
            <person name="Han C."/>
            <person name="Chertkov O."/>
            <person name="Bruce D."/>
            <person name="Tapia R."/>
            <person name="Goodwin L."/>
            <person name="Pitluck S."/>
            <person name="Liolios K."/>
            <person name="Ivanova N."/>
            <person name="Mavromatis K."/>
            <person name="Chen A."/>
            <person name="Palaniappan K."/>
            <person name="Land M."/>
            <person name="Hauser L."/>
            <person name="Chang Y.J."/>
            <person name="Jeffries C.D."/>
            <person name="Detter J.C."/>
            <person name="Rohde M."/>
            <person name="Goker M."/>
            <person name="Bristow J."/>
            <person name="Eisen J.A."/>
            <person name="Markowitz V."/>
            <person name="Hugenholtz P."/>
            <person name="Klenk H.P."/>
            <person name="Kyrpides N.C."/>
        </authorList>
    </citation>
    <scope>NUCLEOTIDE SEQUENCE [LARGE SCALE GENOMIC DNA]</scope>
    <source>
        <strain evidence="7">ATCC 33309 / DSM 7299 / CCUG 15893 / LMG 7604 / NCTC 12251 / CI</strain>
    </source>
</reference>
<evidence type="ECO:0000256" key="1">
    <source>
        <dbReference type="ARBA" id="ARBA00022500"/>
    </source>
</evidence>
<dbReference type="InterPro" id="IPR051310">
    <property type="entry name" value="MCP_chemotaxis"/>
</dbReference>
<dbReference type="GO" id="GO:0007165">
    <property type="term" value="P:signal transduction"/>
    <property type="evidence" value="ECO:0007669"/>
    <property type="project" value="UniProtKB-KW"/>
</dbReference>
<proteinExistence type="inferred from homology"/>
<dbReference type="EMBL" id="CP001999">
    <property type="protein sequence ID" value="ADG93694.1"/>
    <property type="molecule type" value="Genomic_DNA"/>
</dbReference>
<dbReference type="GO" id="GO:0005886">
    <property type="term" value="C:plasma membrane"/>
    <property type="evidence" value="ECO:0007669"/>
    <property type="project" value="TreeGrafter"/>
</dbReference>
<keyword evidence="4" id="KW-0812">Transmembrane</keyword>
<dbReference type="Pfam" id="PF22673">
    <property type="entry name" value="MCP-like_PDC_1"/>
    <property type="match status" value="1"/>
</dbReference>
<feature type="domain" description="Methyl-accepting transducer" evidence="5">
    <location>
        <begin position="504"/>
        <end position="733"/>
    </location>
</feature>
<dbReference type="GO" id="GO:0006935">
    <property type="term" value="P:chemotaxis"/>
    <property type="evidence" value="ECO:0007669"/>
    <property type="project" value="UniProtKB-KW"/>
</dbReference>
<dbReference type="Proteomes" id="UP000000939">
    <property type="component" value="Chromosome"/>
</dbReference>
<gene>
    <name evidence="6" type="ordered locus">Arnit_2040</name>
</gene>
<dbReference type="eggNOG" id="COG0840">
    <property type="taxonomic scope" value="Bacteria"/>
</dbReference>
<evidence type="ECO:0000256" key="3">
    <source>
        <dbReference type="PROSITE-ProRule" id="PRU00284"/>
    </source>
</evidence>